<organism evidence="2 3">
    <name type="scientific">Ranitomeya imitator</name>
    <name type="common">mimic poison frog</name>
    <dbReference type="NCBI Taxonomy" id="111125"/>
    <lineage>
        <taxon>Eukaryota</taxon>
        <taxon>Metazoa</taxon>
        <taxon>Chordata</taxon>
        <taxon>Craniata</taxon>
        <taxon>Vertebrata</taxon>
        <taxon>Euteleostomi</taxon>
        <taxon>Amphibia</taxon>
        <taxon>Batrachia</taxon>
        <taxon>Anura</taxon>
        <taxon>Neobatrachia</taxon>
        <taxon>Hyloidea</taxon>
        <taxon>Dendrobatidae</taxon>
        <taxon>Dendrobatinae</taxon>
        <taxon>Ranitomeya</taxon>
    </lineage>
</organism>
<accession>A0ABN9LF51</accession>
<reference evidence="2" key="1">
    <citation type="submission" date="2023-07" db="EMBL/GenBank/DDBJ databases">
        <authorList>
            <person name="Stuckert A."/>
        </authorList>
    </citation>
    <scope>NUCLEOTIDE SEQUENCE</scope>
</reference>
<feature type="compositionally biased region" description="Basic and acidic residues" evidence="1">
    <location>
        <begin position="46"/>
        <end position="57"/>
    </location>
</feature>
<sequence length="391" mass="44573">MEERERWETRERKKIQDSIDALWEVRRRAEERKRRKDMEEEAGNQQEEKHCSNEESREKIQRFVEETFEAYEELTTNISHDPTIGPPILIQTADMPPDMDPYRHTATGRGSNVGNNGTSLGMDAESGCVTHESQGEMNKEGSLTTGLADEEEIEVVPLEATERLFIDDLPDLEDEDITELPQNMLENITTNQVYRPKIEVISGDSDESDGEWEKEDVTTVGGDDDEQLTHHVDIFTTNTIDLPASVNIHPDAAMSKHKSLLIQEISNECLDERGNKESQNRKHDLDSMEAPTPGYVQTISKRCKLDAAYFCSTQPAASSCYRIVDRISRNPMSTMRLETPPDHPWRQTCGASFQTAACLFITSPQEKFHLYNVLDTVNPTQFSEHMQIHLQ</sequence>
<keyword evidence="3" id="KW-1185">Reference proteome</keyword>
<dbReference type="EMBL" id="CAUEEQ010015418">
    <property type="protein sequence ID" value="CAJ0939096.1"/>
    <property type="molecule type" value="Genomic_DNA"/>
</dbReference>
<feature type="compositionally biased region" description="Basic and acidic residues" evidence="1">
    <location>
        <begin position="29"/>
        <end position="38"/>
    </location>
</feature>
<evidence type="ECO:0000313" key="2">
    <source>
        <dbReference type="EMBL" id="CAJ0939096.1"/>
    </source>
</evidence>
<evidence type="ECO:0000256" key="1">
    <source>
        <dbReference type="SAM" id="MobiDB-lite"/>
    </source>
</evidence>
<feature type="compositionally biased region" description="Basic and acidic residues" evidence="1">
    <location>
        <begin position="272"/>
        <end position="286"/>
    </location>
</feature>
<feature type="compositionally biased region" description="Acidic residues" evidence="1">
    <location>
        <begin position="204"/>
        <end position="214"/>
    </location>
</feature>
<evidence type="ECO:0000313" key="3">
    <source>
        <dbReference type="Proteomes" id="UP001176940"/>
    </source>
</evidence>
<feature type="region of interest" description="Disordered" evidence="1">
    <location>
        <begin position="202"/>
        <end position="225"/>
    </location>
</feature>
<name>A0ABN9LF51_9NEOB</name>
<feature type="region of interest" description="Disordered" evidence="1">
    <location>
        <begin position="29"/>
        <end position="57"/>
    </location>
</feature>
<gene>
    <name evidence="2" type="ORF">RIMI_LOCUS7944139</name>
</gene>
<proteinExistence type="predicted"/>
<dbReference type="Proteomes" id="UP001176940">
    <property type="component" value="Unassembled WGS sequence"/>
</dbReference>
<protein>
    <submittedName>
        <fullName evidence="2">Uncharacterized protein</fullName>
    </submittedName>
</protein>
<comment type="caution">
    <text evidence="2">The sequence shown here is derived from an EMBL/GenBank/DDBJ whole genome shotgun (WGS) entry which is preliminary data.</text>
</comment>
<feature type="region of interest" description="Disordered" evidence="1">
    <location>
        <begin position="272"/>
        <end position="291"/>
    </location>
</feature>